<dbReference type="Pfam" id="PF20288">
    <property type="entry name" value="MC2"/>
    <property type="match status" value="1"/>
</dbReference>
<gene>
    <name evidence="1" type="ORF">LB941_01835</name>
</gene>
<accession>A0A9X2FI65</accession>
<evidence type="ECO:0000313" key="1">
    <source>
        <dbReference type="EMBL" id="MCP0886075.1"/>
    </source>
</evidence>
<reference evidence="1 2" key="1">
    <citation type="journal article" date="2023" name="Int. J. Syst. Evol. Microbiol.">
        <title>Ligilactobacillus ubinensis sp. nov., a novel species isolated from the wild ferment of a durian fruit (Durio zibethinus).</title>
        <authorList>
            <person name="Heng Y.C."/>
            <person name="Menon N."/>
            <person name="Chen B."/>
            <person name="Loo B.Z.L."/>
            <person name="Wong G.W.J."/>
            <person name="Lim A.C.H."/>
            <person name="Silvaraju S."/>
            <person name="Kittelmann S."/>
        </authorList>
    </citation>
    <scope>NUCLEOTIDE SEQUENCE [LARGE SCALE GENOMIC DNA]</scope>
    <source>
        <strain evidence="1 2">WILCCON 0076</strain>
    </source>
</reference>
<evidence type="ECO:0000313" key="2">
    <source>
        <dbReference type="Proteomes" id="UP001139006"/>
    </source>
</evidence>
<dbReference type="InterPro" id="IPR046904">
    <property type="entry name" value="ABC-3C_MC2"/>
</dbReference>
<sequence>MDQLLVFDFITTYASSFNLSKNNLHGDNAFNYSEIASRRSVLDKGISLLRMYNLLDINYSGRNGYEYHLTDLGYSIEAQLDDQYADDYRQVLSKVIGKYSRFSSKELMKLIDSNLMKELG</sequence>
<name>A0A9X2FI65_9LACO</name>
<keyword evidence="2" id="KW-1185">Reference proteome</keyword>
<protein>
    <submittedName>
        <fullName evidence="1">Uncharacterized protein</fullName>
    </submittedName>
</protein>
<dbReference type="EMBL" id="JAIULA010000002">
    <property type="protein sequence ID" value="MCP0886075.1"/>
    <property type="molecule type" value="Genomic_DNA"/>
</dbReference>
<comment type="caution">
    <text evidence="1">The sequence shown here is derived from an EMBL/GenBank/DDBJ whole genome shotgun (WGS) entry which is preliminary data.</text>
</comment>
<dbReference type="AlphaFoldDB" id="A0A9X2FI65"/>
<proteinExistence type="predicted"/>
<organism evidence="1 2">
    <name type="scientific">Ligilactobacillus ubinensis</name>
    <dbReference type="NCBI Taxonomy" id="2876789"/>
    <lineage>
        <taxon>Bacteria</taxon>
        <taxon>Bacillati</taxon>
        <taxon>Bacillota</taxon>
        <taxon>Bacilli</taxon>
        <taxon>Lactobacillales</taxon>
        <taxon>Lactobacillaceae</taxon>
        <taxon>Ligilactobacillus</taxon>
    </lineage>
</organism>
<dbReference type="Proteomes" id="UP001139006">
    <property type="component" value="Unassembled WGS sequence"/>
</dbReference>